<evidence type="ECO:0000256" key="5">
    <source>
        <dbReference type="ARBA" id="ARBA00022989"/>
    </source>
</evidence>
<keyword evidence="6 7" id="KW-0472">Membrane</keyword>
<name>A0A178M4X2_9PROT</name>
<dbReference type="AlphaFoldDB" id="A0A178M4X2"/>
<keyword evidence="4 7" id="KW-0812">Transmembrane</keyword>
<proteinExistence type="inferred from homology"/>
<evidence type="ECO:0000259" key="8">
    <source>
        <dbReference type="Pfam" id="PF02163"/>
    </source>
</evidence>
<feature type="domain" description="Peptidase M50" evidence="8">
    <location>
        <begin position="84"/>
        <end position="187"/>
    </location>
</feature>
<evidence type="ECO:0000256" key="4">
    <source>
        <dbReference type="ARBA" id="ARBA00022692"/>
    </source>
</evidence>
<organism evidence="9 10">
    <name type="scientific">Magnetospirillum moscoviense</name>
    <dbReference type="NCBI Taxonomy" id="1437059"/>
    <lineage>
        <taxon>Bacteria</taxon>
        <taxon>Pseudomonadati</taxon>
        <taxon>Pseudomonadota</taxon>
        <taxon>Alphaproteobacteria</taxon>
        <taxon>Rhodospirillales</taxon>
        <taxon>Rhodospirillaceae</taxon>
        <taxon>Magnetospirillum</taxon>
    </lineage>
</organism>
<accession>A0A178M4X2</accession>
<comment type="caution">
    <text evidence="9">The sequence shown here is derived from an EMBL/GenBank/DDBJ whole genome shotgun (WGS) entry which is preliminary data.</text>
</comment>
<feature type="transmembrane region" description="Helical" evidence="7">
    <location>
        <begin position="315"/>
        <end position="333"/>
    </location>
</feature>
<evidence type="ECO:0000256" key="1">
    <source>
        <dbReference type="ARBA" id="ARBA00001947"/>
    </source>
</evidence>
<dbReference type="GO" id="GO:0016020">
    <property type="term" value="C:membrane"/>
    <property type="evidence" value="ECO:0007669"/>
    <property type="project" value="InterPro"/>
</dbReference>
<evidence type="ECO:0000313" key="9">
    <source>
        <dbReference type="EMBL" id="OAN43802.1"/>
    </source>
</evidence>
<gene>
    <name evidence="9" type="ORF">A6A05_17935</name>
</gene>
<dbReference type="InterPro" id="IPR008915">
    <property type="entry name" value="Peptidase_M50"/>
</dbReference>
<evidence type="ECO:0000313" key="10">
    <source>
        <dbReference type="Proteomes" id="UP000078543"/>
    </source>
</evidence>
<feature type="transmembrane region" description="Helical" evidence="7">
    <location>
        <begin position="145"/>
        <end position="165"/>
    </location>
</feature>
<dbReference type="Proteomes" id="UP000078543">
    <property type="component" value="Unassembled WGS sequence"/>
</dbReference>
<comment type="cofactor">
    <cofactor evidence="1">
        <name>Zn(2+)</name>
        <dbReference type="ChEBI" id="CHEBI:29105"/>
    </cofactor>
</comment>
<dbReference type="STRING" id="1437059.A6A05_17935"/>
<feature type="transmembrane region" description="Helical" evidence="7">
    <location>
        <begin position="246"/>
        <end position="269"/>
    </location>
</feature>
<reference evidence="9 10" key="1">
    <citation type="submission" date="2016-04" db="EMBL/GenBank/DDBJ databases">
        <title>Draft genome sequence of freshwater magnetotactic bacteria Magnetospirillum marisnigri SP-1 and Magnetospirillum moscoviense BB-1.</title>
        <authorList>
            <person name="Koziaeva V."/>
            <person name="Dziuba M.V."/>
            <person name="Ivanov T.M."/>
            <person name="Kuznetsov B."/>
            <person name="Grouzdev D.S."/>
        </authorList>
    </citation>
    <scope>NUCLEOTIDE SEQUENCE [LARGE SCALE GENOMIC DNA]</scope>
    <source>
        <strain evidence="9 10">BB-1</strain>
    </source>
</reference>
<evidence type="ECO:0000256" key="2">
    <source>
        <dbReference type="ARBA" id="ARBA00004127"/>
    </source>
</evidence>
<feature type="transmembrane region" description="Helical" evidence="7">
    <location>
        <begin position="75"/>
        <end position="94"/>
    </location>
</feature>
<protein>
    <recommendedName>
        <fullName evidence="8">Peptidase M50 domain-containing protein</fullName>
    </recommendedName>
</protein>
<dbReference type="PANTHER" id="PTHR13325:SF3">
    <property type="entry name" value="MEMBRANE-BOUND TRANSCRIPTION FACTOR SITE-2 PROTEASE"/>
    <property type="match status" value="1"/>
</dbReference>
<dbReference type="RefSeq" id="WP_245644388.1">
    <property type="nucleotide sequence ID" value="NZ_LWQU01000206.1"/>
</dbReference>
<dbReference type="EMBL" id="LWQU01000206">
    <property type="protein sequence ID" value="OAN43802.1"/>
    <property type="molecule type" value="Genomic_DNA"/>
</dbReference>
<keyword evidence="10" id="KW-1185">Reference proteome</keyword>
<sequence>MMGAMAVGDMALPQLRDELTLHPGASAPDGAPTWTLHDPLRNQFYRLTWAAFEVLSRWHLGSPQWESFATTFVDHFSLTGLAAFGIALGVAKIIHEMGHALVAKSFGCRVPTMGVAFLVMMPMLYTDVNEAWKLTDRRQKLLVGGAGIIAELTLAAWATLAWGLLPEGTARAMAFTLAATTWISSLAINLSPFMRFDGYFLAMDALDVPNLHPRSFALARWHLREVLFRLGEPVPEHLPSRTRLGLIAFGWAVWIYRLTLFLGIAALVYHFFIKIVGVFLFVVEIGWFVVKPIAAEMAEWAKRWDGIKISRHSRLTFGLLAGLILLAVVPWSGRISAPAILKAAEHVQLYAPSPAILTALEATEGQAVSAGTNLARLENPDLAARLEQTGRRIGVLKYELSSMGIDDTFRSRAQSIAKELEAAMAEQAGLVSELRRLDLTASMDGVVTDLSPNLQPGQWINGKEPILGLRRGAVLEAYVTEEDLPRIQTGAKASFIPESAGTARPATIATIDRMAVRSLTEPELAVPFGGTIPARIDRQSLIPDGSIYRVRLLLVEAGETPVPQRGEVHMQGERRSALGRALRAVAAVLIREWGA</sequence>
<comment type="subcellular location">
    <subcellularLocation>
        <location evidence="2">Endomembrane system</location>
        <topology evidence="2">Multi-pass membrane protein</topology>
    </subcellularLocation>
</comment>
<dbReference type="Pfam" id="PF02163">
    <property type="entry name" value="Peptidase_M50"/>
    <property type="match status" value="1"/>
</dbReference>
<evidence type="ECO:0000256" key="3">
    <source>
        <dbReference type="ARBA" id="ARBA00007931"/>
    </source>
</evidence>
<keyword evidence="5 7" id="KW-1133">Transmembrane helix</keyword>
<dbReference type="GO" id="GO:0031293">
    <property type="term" value="P:membrane protein intracellular domain proteolysis"/>
    <property type="evidence" value="ECO:0007669"/>
    <property type="project" value="TreeGrafter"/>
</dbReference>
<evidence type="ECO:0000256" key="6">
    <source>
        <dbReference type="ARBA" id="ARBA00023136"/>
    </source>
</evidence>
<evidence type="ECO:0000256" key="7">
    <source>
        <dbReference type="SAM" id="Phobius"/>
    </source>
</evidence>
<comment type="similarity">
    <text evidence="3">Belongs to the peptidase M50B family.</text>
</comment>
<dbReference type="GO" id="GO:0005737">
    <property type="term" value="C:cytoplasm"/>
    <property type="evidence" value="ECO:0007669"/>
    <property type="project" value="TreeGrafter"/>
</dbReference>
<feature type="transmembrane region" description="Helical" evidence="7">
    <location>
        <begin position="106"/>
        <end position="125"/>
    </location>
</feature>
<dbReference type="GO" id="GO:0012505">
    <property type="term" value="C:endomembrane system"/>
    <property type="evidence" value="ECO:0007669"/>
    <property type="project" value="UniProtKB-SubCell"/>
</dbReference>
<dbReference type="InterPro" id="IPR001193">
    <property type="entry name" value="MBTPS2"/>
</dbReference>
<dbReference type="GO" id="GO:0004222">
    <property type="term" value="F:metalloendopeptidase activity"/>
    <property type="evidence" value="ECO:0007669"/>
    <property type="project" value="InterPro"/>
</dbReference>
<dbReference type="PANTHER" id="PTHR13325">
    <property type="entry name" value="PROTEASE M50 MEMBRANE-BOUND TRANSCRIPTION FACTOR SITE 2 PROTEASE"/>
    <property type="match status" value="1"/>
</dbReference>
<feature type="transmembrane region" description="Helical" evidence="7">
    <location>
        <begin position="275"/>
        <end position="294"/>
    </location>
</feature>